<comment type="caution">
    <text evidence="2">The sequence shown here is derived from an EMBL/GenBank/DDBJ whole genome shotgun (WGS) entry which is preliminary data.</text>
</comment>
<dbReference type="Proteomes" id="UP000789759">
    <property type="component" value="Unassembled WGS sequence"/>
</dbReference>
<dbReference type="OrthoDB" id="10262868at2759"/>
<feature type="compositionally biased region" description="Polar residues" evidence="1">
    <location>
        <begin position="143"/>
        <end position="153"/>
    </location>
</feature>
<dbReference type="EMBL" id="CAJVQA010072551">
    <property type="protein sequence ID" value="CAG8834097.1"/>
    <property type="molecule type" value="Genomic_DNA"/>
</dbReference>
<feature type="region of interest" description="Disordered" evidence="1">
    <location>
        <begin position="1"/>
        <end position="28"/>
    </location>
</feature>
<feature type="compositionally biased region" description="Basic and acidic residues" evidence="1">
    <location>
        <begin position="123"/>
        <end position="135"/>
    </location>
</feature>
<name>A0A9N9KHG0_9GLOM</name>
<feature type="non-terminal residue" evidence="2">
    <location>
        <position position="209"/>
    </location>
</feature>
<evidence type="ECO:0000313" key="3">
    <source>
        <dbReference type="Proteomes" id="UP000789759"/>
    </source>
</evidence>
<accession>A0A9N9KHG0</accession>
<proteinExistence type="predicted"/>
<sequence length="209" mass="23862">MNMMEYETSDDSSNSENGSFTSESTIHEQEVISKKIAKLKKRISELEDISTAKEVMPKKVNKRPLTPLTPNKVHDIEDEFSFDKTPKVTTNKGSKGNKVRTLEDKSSNYKNSNMATSKVKKGHIIEDESSDDKTTIKKAKNGQIINDFSSNNAEKGPLKQLKRSRQQFSDDTEFSSDDPEQPVFKKKNINYQKISSFLHIPKRIWHGYV</sequence>
<evidence type="ECO:0000256" key="1">
    <source>
        <dbReference type="SAM" id="MobiDB-lite"/>
    </source>
</evidence>
<feature type="region of interest" description="Disordered" evidence="1">
    <location>
        <begin position="87"/>
        <end position="183"/>
    </location>
</feature>
<dbReference type="AlphaFoldDB" id="A0A9N9KHG0"/>
<feature type="compositionally biased region" description="Acidic residues" evidence="1">
    <location>
        <begin position="170"/>
        <end position="180"/>
    </location>
</feature>
<feature type="compositionally biased region" description="Polar residues" evidence="1">
    <location>
        <begin position="11"/>
        <end position="24"/>
    </location>
</feature>
<feature type="non-terminal residue" evidence="2">
    <location>
        <position position="1"/>
    </location>
</feature>
<protein>
    <submittedName>
        <fullName evidence="2">21688_t:CDS:1</fullName>
    </submittedName>
</protein>
<reference evidence="2" key="1">
    <citation type="submission" date="2021-06" db="EMBL/GenBank/DDBJ databases">
        <authorList>
            <person name="Kallberg Y."/>
            <person name="Tangrot J."/>
            <person name="Rosling A."/>
        </authorList>
    </citation>
    <scope>NUCLEOTIDE SEQUENCE</scope>
    <source>
        <strain evidence="2">FL966</strain>
    </source>
</reference>
<gene>
    <name evidence="2" type="ORF">CPELLU_LOCUS21063</name>
</gene>
<evidence type="ECO:0000313" key="2">
    <source>
        <dbReference type="EMBL" id="CAG8834097.1"/>
    </source>
</evidence>
<keyword evidence="3" id="KW-1185">Reference proteome</keyword>
<organism evidence="2 3">
    <name type="scientific">Cetraspora pellucida</name>
    <dbReference type="NCBI Taxonomy" id="1433469"/>
    <lineage>
        <taxon>Eukaryota</taxon>
        <taxon>Fungi</taxon>
        <taxon>Fungi incertae sedis</taxon>
        <taxon>Mucoromycota</taxon>
        <taxon>Glomeromycotina</taxon>
        <taxon>Glomeromycetes</taxon>
        <taxon>Diversisporales</taxon>
        <taxon>Gigasporaceae</taxon>
        <taxon>Cetraspora</taxon>
    </lineage>
</organism>